<dbReference type="Gene3D" id="1.10.287.950">
    <property type="entry name" value="Methyl-accepting chemotaxis protein"/>
    <property type="match status" value="1"/>
</dbReference>
<dbReference type="eggNOG" id="COG0840">
    <property type="taxonomic scope" value="Bacteria"/>
</dbReference>
<feature type="domain" description="Methyl-accepting transducer" evidence="7">
    <location>
        <begin position="332"/>
        <end position="568"/>
    </location>
</feature>
<dbReference type="STRING" id="438753.AZC_0719"/>
<proteinExistence type="inferred from homology"/>
<reference evidence="11" key="2">
    <citation type="submission" date="2007-04" db="EMBL/GenBank/DDBJ databases">
        <title>Complete genome sequence of the nitrogen-fixing bacterium Azorhizobium caulinodans ORS571.</title>
        <authorList>
            <person name="Lee K.B."/>
            <person name="Backer P.D."/>
            <person name="Aono T."/>
            <person name="Liu C.T."/>
            <person name="Suzuki S."/>
            <person name="Suzuki T."/>
            <person name="Kaneko T."/>
            <person name="Yamada M."/>
            <person name="Tabata S."/>
            <person name="Kupfer D.M."/>
            <person name="Najar F.Z."/>
            <person name="Wiley G.B."/>
            <person name="Roe B."/>
            <person name="Binnewies T."/>
            <person name="Ussery D."/>
            <person name="Vereecke D."/>
            <person name="Gevers D."/>
            <person name="Holsters M."/>
            <person name="Oyaizu H."/>
        </authorList>
    </citation>
    <scope>NUCLEOTIDE SEQUENCE [LARGE SCALE GENOMIC DNA]</scope>
    <source>
        <strain evidence="11">ATCC 43989 / DSM 5975 / JCM 20966 / LMG 6465 / NBRC 14845 / NCIMB 13405 / ORS 571</strain>
    </source>
</reference>
<dbReference type="eggNOG" id="COG2972">
    <property type="taxonomic scope" value="Bacteria"/>
</dbReference>
<comment type="subcellular location">
    <subcellularLocation>
        <location evidence="1">Cell inner membrane</location>
        <topology evidence="1">Multi-pass membrane protein</topology>
    </subcellularLocation>
</comment>
<dbReference type="SUPFAM" id="SSF158472">
    <property type="entry name" value="HAMP domain-like"/>
    <property type="match status" value="1"/>
</dbReference>
<dbReference type="Gene3D" id="6.10.340.10">
    <property type="match status" value="1"/>
</dbReference>
<dbReference type="InterPro" id="IPR003660">
    <property type="entry name" value="HAMP_dom"/>
</dbReference>
<sequence>MQRGLVPGPAGSRPRPGHALSFAGAWERAMSFRNLKIAYKMTLVLLIMAATTLAAVLYANVKTGQIITDYADLTENRSPALLAVVRANVRANNFDISLVRAITFPNEDLDAVLKNAATYNKEMRDYLVQAAKLDPENASFYRQYAQGFDPFYADMVRGIELVRAGKLEEAKALAQKFLPAITAHRRSSTPVINAVGTRISTNSDRLQDEVAGVRLTNYLVVGGGILVALIIGFLISRGAVAAPIIRLGATMRRLAEGDLSAEVEGQDGRDEVGGMAQAVEVFKQNAIAARDLEERQKEMEADAQRQRKAELARLADMFEGAVGSIVSGVATATVRLQGTASTLTQTAASTQSLSSGVANASDQASNNVQTVAAAAEELASSVSEISRQVETSSQIATEAVRQAQKTDARIGTLSQAASRIGDVVELITAIAGQTNLLALNATIEAARAGDAGKGFAVVAQEVKALAAQTGKATEEISGQITEIQQATAESVQAMKEIGETINRIAEIAQAIAAAVQEQGTATAEISRNIQQAAAGTAQVSTNIAEVTRGAAATGEASEDVMQSARALAQQGESLKTQVDGFLNTVRAA</sequence>
<evidence type="ECO:0000256" key="3">
    <source>
        <dbReference type="ARBA" id="ARBA00023224"/>
    </source>
</evidence>
<gene>
    <name evidence="10" type="ordered locus">AZC_0719</name>
</gene>
<dbReference type="PANTHER" id="PTHR32089:SF112">
    <property type="entry name" value="LYSOZYME-LIKE PROTEIN-RELATED"/>
    <property type="match status" value="1"/>
</dbReference>
<dbReference type="SUPFAM" id="SSF58104">
    <property type="entry name" value="Methyl-accepting chemotaxis protein (MCP) signaling domain"/>
    <property type="match status" value="1"/>
</dbReference>
<dbReference type="InterPro" id="IPR004090">
    <property type="entry name" value="Chemotax_Me-accpt_rcpt"/>
</dbReference>
<evidence type="ECO:0000313" key="11">
    <source>
        <dbReference type="Proteomes" id="UP000000270"/>
    </source>
</evidence>
<keyword evidence="6" id="KW-1133">Transmembrane helix</keyword>
<keyword evidence="10" id="KW-0808">Transferase</keyword>
<keyword evidence="2" id="KW-1003">Cell membrane</keyword>
<comment type="similarity">
    <text evidence="4">Belongs to the methyl-accepting chemotaxis (MCP) protein family.</text>
</comment>
<reference evidence="10 11" key="1">
    <citation type="journal article" date="2007" name="Appl. Environ. Microbiol.">
        <title>Rhizobial factors required for stem nodule maturation and maintenance in Sesbania rostrata-Azorhizobium caulinodans ORS571 symbiosis.</title>
        <authorList>
            <person name="Suzuki S."/>
            <person name="Aono T."/>
            <person name="Lee KB."/>
            <person name="Suzuki T."/>
            <person name="Liu CT."/>
            <person name="Miwa H."/>
            <person name="Wakao S."/>
            <person name="Iki T."/>
            <person name="Oyaizu H."/>
        </authorList>
    </citation>
    <scope>NUCLEOTIDE SEQUENCE [LARGE SCALE GENOMIC DNA]</scope>
    <source>
        <strain evidence="11">ATCC 43989 / DSM 5975 / JCM 20966 / LMG 6465 / NBRC 14845 / NCIMB 13405 / ORS 571</strain>
    </source>
</reference>
<dbReference type="GO" id="GO:0007165">
    <property type="term" value="P:signal transduction"/>
    <property type="evidence" value="ECO:0007669"/>
    <property type="project" value="UniProtKB-KW"/>
</dbReference>
<reference evidence="10 11" key="3">
    <citation type="journal article" date="2008" name="BMC Genomics">
        <title>The genome of the versatile nitrogen fixer Azorhizobium caulinodans ORS571.</title>
        <authorList>
            <person name="Lee KB."/>
            <person name="Backer P.D."/>
            <person name="Aono T."/>
            <person name="Liu CT."/>
            <person name="Suzuki S."/>
            <person name="Suzuki T."/>
            <person name="Kaneko T."/>
            <person name="Yamada M."/>
            <person name="Tabata S."/>
            <person name="Kupfer D.M."/>
            <person name="Najar F.Z."/>
            <person name="Wiley G.B."/>
            <person name="Roe B."/>
            <person name="Binnewies T.T."/>
            <person name="Ussery D.W."/>
            <person name="D'Haeze W."/>
            <person name="Herder J.D."/>
            <person name="Gevers D."/>
            <person name="Vereecke D."/>
            <person name="Holsters M."/>
            <person name="Oyaizu H."/>
        </authorList>
    </citation>
    <scope>NUCLEOTIDE SEQUENCE [LARGE SCALE GENOMIC DNA]</scope>
    <source>
        <strain evidence="11">ATCC 43989 / DSM 5975 / JCM 20966 / LMG 6465 / NBRC 14845 / NCIMB 13405 / ORS 571</strain>
    </source>
</reference>
<dbReference type="CDD" id="cd06225">
    <property type="entry name" value="HAMP"/>
    <property type="match status" value="1"/>
</dbReference>
<dbReference type="PROSITE" id="PS50885">
    <property type="entry name" value="HAMP"/>
    <property type="match status" value="1"/>
</dbReference>
<dbReference type="Pfam" id="PF00015">
    <property type="entry name" value="MCPsignal"/>
    <property type="match status" value="1"/>
</dbReference>
<dbReference type="Proteomes" id="UP000000270">
    <property type="component" value="Chromosome"/>
</dbReference>
<evidence type="ECO:0000256" key="2">
    <source>
        <dbReference type="ARBA" id="ARBA00022519"/>
    </source>
</evidence>
<dbReference type="AlphaFoldDB" id="A8IPZ0"/>
<reference evidence="10 11" key="5">
    <citation type="journal article" date="2010" name="Appl. Environ. Microbiol.">
        <title>phrR-like gene praR of Azorhizobium caulinodans ORS571 is essential for symbiosis with Sesbania rostrata and is involved in expression of reb genes.</title>
        <authorList>
            <person name="Akiba N."/>
            <person name="Aono T."/>
            <person name="Toyazaki H."/>
            <person name="Sato S."/>
            <person name="Oyaizu H."/>
        </authorList>
    </citation>
    <scope>NUCLEOTIDE SEQUENCE [LARGE SCALE GENOMIC DNA]</scope>
    <source>
        <strain evidence="11">ATCC 43989 / DSM 5975 / JCM 20966 / LMG 6465 / NBRC 14845 / NCIMB 13405 / ORS 571</strain>
    </source>
</reference>
<dbReference type="SMART" id="SM00304">
    <property type="entry name" value="HAMP"/>
    <property type="match status" value="1"/>
</dbReference>
<dbReference type="GO" id="GO:0006935">
    <property type="term" value="P:chemotaxis"/>
    <property type="evidence" value="ECO:0007669"/>
    <property type="project" value="InterPro"/>
</dbReference>
<evidence type="ECO:0000259" key="7">
    <source>
        <dbReference type="PROSITE" id="PS50111"/>
    </source>
</evidence>
<dbReference type="GO" id="GO:0005886">
    <property type="term" value="C:plasma membrane"/>
    <property type="evidence" value="ECO:0007669"/>
    <property type="project" value="UniProtKB-SubCell"/>
</dbReference>
<evidence type="ECO:0000256" key="6">
    <source>
        <dbReference type="SAM" id="Phobius"/>
    </source>
</evidence>
<keyword evidence="6" id="KW-0472">Membrane</keyword>
<organism evidence="10 11">
    <name type="scientific">Azorhizobium caulinodans (strain ATCC 43989 / DSM 5975 / JCM 20966 / LMG 6465 / NBRC 14845 / NCIMB 13405 / ORS 571)</name>
    <dbReference type="NCBI Taxonomy" id="438753"/>
    <lineage>
        <taxon>Bacteria</taxon>
        <taxon>Pseudomonadati</taxon>
        <taxon>Pseudomonadota</taxon>
        <taxon>Alphaproteobacteria</taxon>
        <taxon>Hyphomicrobiales</taxon>
        <taxon>Xanthobacteraceae</taxon>
        <taxon>Azorhizobium</taxon>
    </lineage>
</organism>
<evidence type="ECO:0000259" key="9">
    <source>
        <dbReference type="PROSITE" id="PS50885"/>
    </source>
</evidence>
<feature type="domain" description="T-SNARE coiled-coil homology" evidence="8">
    <location>
        <begin position="484"/>
        <end position="546"/>
    </location>
</feature>
<dbReference type="HOGENOM" id="CLU_000445_107_27_5"/>
<dbReference type="Pfam" id="PF00672">
    <property type="entry name" value="HAMP"/>
    <property type="match status" value="1"/>
</dbReference>
<feature type="transmembrane region" description="Helical" evidence="6">
    <location>
        <begin position="37"/>
        <end position="59"/>
    </location>
</feature>
<dbReference type="PRINTS" id="PR00260">
    <property type="entry name" value="CHEMTRNSDUCR"/>
</dbReference>
<dbReference type="GO" id="GO:0004888">
    <property type="term" value="F:transmembrane signaling receptor activity"/>
    <property type="evidence" value="ECO:0007669"/>
    <property type="project" value="InterPro"/>
</dbReference>
<reference evidence="10 11" key="4">
    <citation type="journal article" date="2009" name="Appl. Environ. Microbiol.">
        <title>Comparative genome-wide transcriptional profiling of Azorhizobium caulinodans ORS571 grown under free-living and symbiotic conditions.</title>
        <authorList>
            <person name="Tsukada S."/>
            <person name="Aono T."/>
            <person name="Akiba N."/>
            <person name="Lee KB."/>
            <person name="Liu CT."/>
            <person name="Toyazaki H."/>
            <person name="Oyaizu H."/>
        </authorList>
    </citation>
    <scope>NUCLEOTIDE SEQUENCE [LARGE SCALE GENOMIC DNA]</scope>
    <source>
        <strain evidence="11">ATCC 43989 / DSM 5975 / JCM 20966 / LMG 6465 / NBRC 14845 / NCIMB 13405 / ORS 571</strain>
    </source>
</reference>
<feature type="domain" description="HAMP" evidence="9">
    <location>
        <begin position="238"/>
        <end position="291"/>
    </location>
</feature>
<dbReference type="GO" id="GO:0016301">
    <property type="term" value="F:kinase activity"/>
    <property type="evidence" value="ECO:0007669"/>
    <property type="project" value="UniProtKB-KW"/>
</dbReference>
<feature type="transmembrane region" description="Helical" evidence="6">
    <location>
        <begin position="215"/>
        <end position="235"/>
    </location>
</feature>
<evidence type="ECO:0000259" key="8">
    <source>
        <dbReference type="PROSITE" id="PS50192"/>
    </source>
</evidence>
<accession>A8IPZ0</accession>
<evidence type="ECO:0000313" key="10">
    <source>
        <dbReference type="EMBL" id="BAF86717.1"/>
    </source>
</evidence>
<keyword evidence="10" id="KW-0418">Kinase</keyword>
<name>A8IPZ0_AZOC5</name>
<dbReference type="PROSITE" id="PS50192">
    <property type="entry name" value="T_SNARE"/>
    <property type="match status" value="1"/>
</dbReference>
<evidence type="ECO:0000256" key="1">
    <source>
        <dbReference type="ARBA" id="ARBA00004429"/>
    </source>
</evidence>
<dbReference type="PANTHER" id="PTHR32089">
    <property type="entry name" value="METHYL-ACCEPTING CHEMOTAXIS PROTEIN MCPB"/>
    <property type="match status" value="1"/>
</dbReference>
<evidence type="ECO:0000256" key="5">
    <source>
        <dbReference type="PROSITE-ProRule" id="PRU00284"/>
    </source>
</evidence>
<keyword evidence="11" id="KW-1185">Reference proteome</keyword>
<dbReference type="InterPro" id="IPR004089">
    <property type="entry name" value="MCPsignal_dom"/>
</dbReference>
<dbReference type="EMBL" id="AP009384">
    <property type="protein sequence ID" value="BAF86717.1"/>
    <property type="molecule type" value="Genomic_DNA"/>
</dbReference>
<keyword evidence="6" id="KW-0812">Transmembrane</keyword>
<keyword evidence="2" id="KW-0997">Cell inner membrane</keyword>
<keyword evidence="3 5" id="KW-0807">Transducer</keyword>
<reference evidence="10 11" key="6">
    <citation type="journal article" date="2011" name="Appl. Environ. Microbiol.">
        <title>Involvement of the azorhizobial chromosome partition gene (parA) in the onset of bacteroid differentiation during Sesbania rostrata stem nodule development.</title>
        <authorList>
            <person name="Liu CT."/>
            <person name="Lee KB."/>
            <person name="Wang YS."/>
            <person name="Peng MH."/>
            <person name="Lee KT."/>
            <person name="Suzuki S."/>
            <person name="Suzuki T."/>
            <person name="Oyaizu H."/>
        </authorList>
    </citation>
    <scope>NUCLEOTIDE SEQUENCE [LARGE SCALE GENOMIC DNA]</scope>
    <source>
        <strain evidence="11">ATCC 43989 / DSM 5975 / JCM 20966 / LMG 6465 / NBRC 14845 / NCIMB 13405 / ORS 571</strain>
    </source>
</reference>
<evidence type="ECO:0000256" key="4">
    <source>
        <dbReference type="ARBA" id="ARBA00029447"/>
    </source>
</evidence>
<dbReference type="PROSITE" id="PS50111">
    <property type="entry name" value="CHEMOTAXIS_TRANSDUC_2"/>
    <property type="match status" value="1"/>
</dbReference>
<dbReference type="SMART" id="SM00283">
    <property type="entry name" value="MA"/>
    <property type="match status" value="1"/>
</dbReference>
<dbReference type="InterPro" id="IPR000727">
    <property type="entry name" value="T_SNARE_dom"/>
</dbReference>
<dbReference type="KEGG" id="azc:AZC_0719"/>
<protein>
    <submittedName>
        <fullName evidence="10">Histidine kinase</fullName>
    </submittedName>
</protein>